<organism evidence="2 3">
    <name type="scientific">Actinokineospora terrae</name>
    <dbReference type="NCBI Taxonomy" id="155974"/>
    <lineage>
        <taxon>Bacteria</taxon>
        <taxon>Bacillati</taxon>
        <taxon>Actinomycetota</taxon>
        <taxon>Actinomycetes</taxon>
        <taxon>Pseudonocardiales</taxon>
        <taxon>Pseudonocardiaceae</taxon>
        <taxon>Actinokineospora</taxon>
    </lineage>
</organism>
<accession>A0A1H9TBR5</accession>
<dbReference type="EMBL" id="FOGI01000006">
    <property type="protein sequence ID" value="SER94566.1"/>
    <property type="molecule type" value="Genomic_DNA"/>
</dbReference>
<evidence type="ECO:0000313" key="3">
    <source>
        <dbReference type="Proteomes" id="UP000199051"/>
    </source>
</evidence>
<keyword evidence="1" id="KW-0812">Transmembrane</keyword>
<feature type="transmembrane region" description="Helical" evidence="1">
    <location>
        <begin position="12"/>
        <end position="31"/>
    </location>
</feature>
<dbReference type="RefSeq" id="WP_092778628.1">
    <property type="nucleotide sequence ID" value="NZ_FOGI01000006.1"/>
</dbReference>
<feature type="transmembrane region" description="Helical" evidence="1">
    <location>
        <begin position="70"/>
        <end position="94"/>
    </location>
</feature>
<sequence>MTAWPLGLDWLSGFLLAFAITPGGHFALALVLERRIIRPREEFTALVYGDPLLCLACGTGFALTPDGIPAPVAFLGTLPAVLVSVAVWLGFGAWQWVDELRRGYYTVAQAFSPTKVWHQLVVYPGFGTLAGFAGTAGLAAPVTGVGAVLGKVVIGAGLLAWVAMNVYDRVHPRLGHPPYDWRHLRPAPHPWPPASTTLRTACEVSPTDRPRDTG</sequence>
<keyword evidence="1" id="KW-0472">Membrane</keyword>
<keyword evidence="1" id="KW-1133">Transmembrane helix</keyword>
<gene>
    <name evidence="2" type="ORF">SAMN04487818_106179</name>
</gene>
<evidence type="ECO:0000313" key="2">
    <source>
        <dbReference type="EMBL" id="SER94566.1"/>
    </source>
</evidence>
<protein>
    <submittedName>
        <fullName evidence="2">Uncharacterized protein</fullName>
    </submittedName>
</protein>
<keyword evidence="3" id="KW-1185">Reference proteome</keyword>
<feature type="transmembrane region" description="Helical" evidence="1">
    <location>
        <begin position="148"/>
        <end position="167"/>
    </location>
</feature>
<reference evidence="3" key="1">
    <citation type="submission" date="2016-10" db="EMBL/GenBank/DDBJ databases">
        <authorList>
            <person name="Varghese N."/>
            <person name="Submissions S."/>
        </authorList>
    </citation>
    <scope>NUCLEOTIDE SEQUENCE [LARGE SCALE GENOMIC DNA]</scope>
    <source>
        <strain evidence="3">DSM 44260</strain>
    </source>
</reference>
<dbReference type="AlphaFoldDB" id="A0A1H9TBR5"/>
<dbReference type="STRING" id="155974.SAMN04487818_106179"/>
<dbReference type="Proteomes" id="UP000199051">
    <property type="component" value="Unassembled WGS sequence"/>
</dbReference>
<name>A0A1H9TBR5_9PSEU</name>
<proteinExistence type="predicted"/>
<evidence type="ECO:0000256" key="1">
    <source>
        <dbReference type="SAM" id="Phobius"/>
    </source>
</evidence>
<feature type="transmembrane region" description="Helical" evidence="1">
    <location>
        <begin position="43"/>
        <end position="64"/>
    </location>
</feature>
<feature type="transmembrane region" description="Helical" evidence="1">
    <location>
        <begin position="120"/>
        <end position="142"/>
    </location>
</feature>